<dbReference type="OrthoDB" id="2431639at2759"/>
<dbReference type="InterPro" id="IPR011009">
    <property type="entry name" value="Kinase-like_dom_sf"/>
</dbReference>
<dbReference type="AlphaFoldDB" id="A0A8H3LML8"/>
<dbReference type="GO" id="GO:0005524">
    <property type="term" value="F:ATP binding"/>
    <property type="evidence" value="ECO:0007669"/>
    <property type="project" value="UniProtKB-UniRule"/>
</dbReference>
<evidence type="ECO:0000259" key="2">
    <source>
        <dbReference type="PROSITE" id="PS50011"/>
    </source>
</evidence>
<reference evidence="3" key="1">
    <citation type="submission" date="2019-10" db="EMBL/GenBank/DDBJ databases">
        <title>Conservation and host-specific expression of non-tandemly repeated heterogenous ribosome RNA gene in arbuscular mycorrhizal fungi.</title>
        <authorList>
            <person name="Maeda T."/>
            <person name="Kobayashi Y."/>
            <person name="Nakagawa T."/>
            <person name="Ezawa T."/>
            <person name="Yamaguchi K."/>
            <person name="Bino T."/>
            <person name="Nishimoto Y."/>
            <person name="Shigenobu S."/>
            <person name="Kawaguchi M."/>
        </authorList>
    </citation>
    <scope>NUCLEOTIDE SEQUENCE</scope>
    <source>
        <strain evidence="3">HR1</strain>
    </source>
</reference>
<dbReference type="PANTHER" id="PTHR44329">
    <property type="entry name" value="SERINE/THREONINE-PROTEIN KINASE TNNI3K-RELATED"/>
    <property type="match status" value="1"/>
</dbReference>
<name>A0A8H3LML8_9GLOM</name>
<sequence>MSENDNIDNPIEWIEEGIAKKHIKYYEYNHFSNKKKIGDGSFGEVYRVKWKNTEQYLVLKSFKKYNEATAKEITKELKLQREVDFHNNVIRFLGITSENQCNINNSLKNYLLVMEYADIGTLVKYLGKNFDNLAWDDKFNIAYQLACAVSCLHDEGIVHGDLHSNNILIHQNVVKLVDFGLSQRIEEVANIHSGLLGVAAYIDPKRIKEKEYKLNKKSDVYSIGVLFWVISSGKLPFKEKEILYLLEKIPQGLRETPIPNTPTDYVNLYTECWNDEPDKRPIMSEVVDRMKNILYKNDNAETEYSNQIDTNNSNNDIFVQSRFSSDGLNYFITNEIILAMNETANSNTAKKEYESFTEIVSICVGEFKKVYRARWKNSDCYFKLVSYRNSEYIEEAVHSLKAQREVIFHDNIIKFYGITVKENKNRTKKYLFVMEYADSGSLRTYLEVNFNSLTWKDKINWACQLVSAVSCLHDQGIIHRDLHSGNVLIHKNTIKVADFDLSKRIKALNTRLGDLLGIYAYIDPKKFGLDTYILDKKSDVYSIGVLLWEISSGCPPLKGMTDGRIIVNVVHGFREEPIPDTPTDYINLYTGKYEFQMLLKFK</sequence>
<dbReference type="EMBL" id="BLAL01000175">
    <property type="protein sequence ID" value="GES88064.1"/>
    <property type="molecule type" value="Genomic_DNA"/>
</dbReference>
<protein>
    <submittedName>
        <fullName evidence="3">Kinase-like domain-containing protein</fullName>
    </submittedName>
</protein>
<feature type="domain" description="Protein kinase" evidence="2">
    <location>
        <begin position="356"/>
        <end position="602"/>
    </location>
</feature>
<gene>
    <name evidence="3" type="ORF">RCL2_001502700</name>
</gene>
<keyword evidence="3" id="KW-0808">Transferase</keyword>
<dbReference type="PROSITE" id="PS50011">
    <property type="entry name" value="PROTEIN_KINASE_DOM"/>
    <property type="match status" value="2"/>
</dbReference>
<organism evidence="3 4">
    <name type="scientific">Rhizophagus clarus</name>
    <dbReference type="NCBI Taxonomy" id="94130"/>
    <lineage>
        <taxon>Eukaryota</taxon>
        <taxon>Fungi</taxon>
        <taxon>Fungi incertae sedis</taxon>
        <taxon>Mucoromycota</taxon>
        <taxon>Glomeromycotina</taxon>
        <taxon>Glomeromycetes</taxon>
        <taxon>Glomerales</taxon>
        <taxon>Glomeraceae</taxon>
        <taxon>Rhizophagus</taxon>
    </lineage>
</organism>
<dbReference type="InterPro" id="IPR000719">
    <property type="entry name" value="Prot_kinase_dom"/>
</dbReference>
<dbReference type="PROSITE" id="PS00107">
    <property type="entry name" value="PROTEIN_KINASE_ATP"/>
    <property type="match status" value="1"/>
</dbReference>
<comment type="caution">
    <text evidence="3">The sequence shown here is derived from an EMBL/GenBank/DDBJ whole genome shotgun (WGS) entry which is preliminary data.</text>
</comment>
<accession>A0A8H3LML8</accession>
<keyword evidence="3" id="KW-0418">Kinase</keyword>
<dbReference type="SUPFAM" id="SSF56112">
    <property type="entry name" value="Protein kinase-like (PK-like)"/>
    <property type="match status" value="2"/>
</dbReference>
<dbReference type="Pfam" id="PF07714">
    <property type="entry name" value="PK_Tyr_Ser-Thr"/>
    <property type="match status" value="2"/>
</dbReference>
<evidence type="ECO:0000256" key="1">
    <source>
        <dbReference type="PROSITE-ProRule" id="PRU10141"/>
    </source>
</evidence>
<feature type="domain" description="Protein kinase" evidence="2">
    <location>
        <begin position="31"/>
        <end position="295"/>
    </location>
</feature>
<feature type="binding site" evidence="1">
    <location>
        <position position="60"/>
    </location>
    <ligand>
        <name>ATP</name>
        <dbReference type="ChEBI" id="CHEBI:30616"/>
    </ligand>
</feature>
<keyword evidence="1" id="KW-0547">Nucleotide-binding</keyword>
<proteinExistence type="predicted"/>
<dbReference type="Proteomes" id="UP000615446">
    <property type="component" value="Unassembled WGS sequence"/>
</dbReference>
<keyword evidence="1" id="KW-0067">ATP-binding</keyword>
<dbReference type="GO" id="GO:0004674">
    <property type="term" value="F:protein serine/threonine kinase activity"/>
    <property type="evidence" value="ECO:0007669"/>
    <property type="project" value="TreeGrafter"/>
</dbReference>
<evidence type="ECO:0000313" key="3">
    <source>
        <dbReference type="EMBL" id="GES88064.1"/>
    </source>
</evidence>
<evidence type="ECO:0000313" key="4">
    <source>
        <dbReference type="Proteomes" id="UP000615446"/>
    </source>
</evidence>
<dbReference type="Gene3D" id="1.10.510.10">
    <property type="entry name" value="Transferase(Phosphotransferase) domain 1"/>
    <property type="match status" value="2"/>
</dbReference>
<dbReference type="InterPro" id="IPR001245">
    <property type="entry name" value="Ser-Thr/Tyr_kinase_cat_dom"/>
</dbReference>
<dbReference type="InterPro" id="IPR051681">
    <property type="entry name" value="Ser/Thr_Kinases-Pseudokinases"/>
</dbReference>
<dbReference type="InterPro" id="IPR017441">
    <property type="entry name" value="Protein_kinase_ATP_BS"/>
</dbReference>